<dbReference type="GO" id="GO:0003697">
    <property type="term" value="F:single-stranded DNA binding"/>
    <property type="evidence" value="ECO:0007669"/>
    <property type="project" value="InterPro"/>
</dbReference>
<dbReference type="Pfam" id="PF08401">
    <property type="entry name" value="ArdcN"/>
    <property type="match status" value="1"/>
</dbReference>
<reference evidence="5" key="1">
    <citation type="submission" date="2014-09" db="EMBL/GenBank/DDBJ databases">
        <authorList>
            <person name="Hjerde E."/>
        </authorList>
    </citation>
    <scope>NUCLEOTIDE SEQUENCE [LARGE SCALE GENOMIC DNA]</scope>
    <source>
        <strain evidence="5">06/09/139</strain>
        <plasmid evidence="5">pAWOD920</plasmid>
    </source>
</reference>
<evidence type="ECO:0000259" key="2">
    <source>
        <dbReference type="Pfam" id="PF08401"/>
    </source>
</evidence>
<gene>
    <name evidence="4" type="ORF">AWOD_p920_47</name>
</gene>
<keyword evidence="5" id="KW-1185">Reference proteome</keyword>
<geneLocation type="plasmid" evidence="4 5">
    <name>pAWOD920</name>
</geneLocation>
<dbReference type="InterPro" id="IPR013610">
    <property type="entry name" value="ArdC_N"/>
</dbReference>
<feature type="region of interest" description="Disordered" evidence="1">
    <location>
        <begin position="1"/>
        <end position="36"/>
    </location>
</feature>
<feature type="domain" description="Polyvalent protein metallopeptidase" evidence="3">
    <location>
        <begin position="190"/>
        <end position="313"/>
    </location>
</feature>
<keyword evidence="4" id="KW-0614">Plasmid</keyword>
<evidence type="ECO:0000256" key="1">
    <source>
        <dbReference type="SAM" id="MobiDB-lite"/>
    </source>
</evidence>
<feature type="compositionally biased region" description="Polar residues" evidence="1">
    <location>
        <begin position="1"/>
        <end position="12"/>
    </location>
</feature>
<dbReference type="Proteomes" id="UP000032427">
    <property type="component" value="Plasmid pAWOD920"/>
</dbReference>
<protein>
    <submittedName>
        <fullName evidence="4">Antirestriction protein</fullName>
    </submittedName>
</protein>
<accession>A0A090IBS3</accession>
<organism evidence="4 5">
    <name type="scientific">Aliivibrio wodanis</name>
    <dbReference type="NCBI Taxonomy" id="80852"/>
    <lineage>
        <taxon>Bacteria</taxon>
        <taxon>Pseudomonadati</taxon>
        <taxon>Pseudomonadota</taxon>
        <taxon>Gammaproteobacteria</taxon>
        <taxon>Vibrionales</taxon>
        <taxon>Vibrionaceae</taxon>
        <taxon>Aliivibrio</taxon>
    </lineage>
</organism>
<dbReference type="PATRIC" id="fig|80852.17.peg.4210"/>
<dbReference type="EMBL" id="LN554848">
    <property type="protein sequence ID" value="CED57972.1"/>
    <property type="molecule type" value="Genomic_DNA"/>
</dbReference>
<dbReference type="InterPro" id="IPR041459">
    <property type="entry name" value="MPTase-PolyVal"/>
</dbReference>
<dbReference type="Pfam" id="PF18818">
    <property type="entry name" value="MPTase-PolyVal"/>
    <property type="match status" value="1"/>
</dbReference>
<evidence type="ECO:0000313" key="5">
    <source>
        <dbReference type="Proteomes" id="UP000032427"/>
    </source>
</evidence>
<proteinExistence type="predicted"/>
<evidence type="ECO:0000313" key="4">
    <source>
        <dbReference type="EMBL" id="CED57972.1"/>
    </source>
</evidence>
<name>A0A090IBS3_9GAMM</name>
<sequence>MTHSNTINSTITKETEATKARAGSPKSEMVKKRKTTKKRAVVKVSKDIYQMVTDRIIAALESGVKPWACPWDRTNECSMLPMNFKTKANYSGVNILLLWSETVMKGFTSPYWLTYNQAVELGGNVIKGQKGTAIIYYKNWEKENDDGKMERIPMLKTFTVFNLDQVEGIEKPAVTVVEVREKNEFVTLNHVEDAIKNTEIKINHCGVQAFYSSTHDEITLPMVERFNSSYDYYATAWHELVHATGHKTRLDRNLKNIFGSKDYAFEELIAELGAAFCCADLGIVGEVQHESYIASWLERLSGDKKFIFKAASQATKAHQWLFKKEATQSKSKEVVSNKRKRQLPFNIPAINNELESLALHLKVDPDLIDVLSVKNDIHHFTYNNKKYAVAHRSKNLTSTVSVYFNSSFWEIAYLD</sequence>
<dbReference type="HOGENOM" id="CLU_041111_0_0_6"/>
<dbReference type="KEGG" id="awd:AWOD_p920_47"/>
<evidence type="ECO:0000259" key="3">
    <source>
        <dbReference type="Pfam" id="PF18818"/>
    </source>
</evidence>
<feature type="domain" description="N-terminal" evidence="2">
    <location>
        <begin position="46"/>
        <end position="161"/>
    </location>
</feature>
<dbReference type="AlphaFoldDB" id="A0A090IBS3"/>